<keyword evidence="2" id="KW-1185">Reference proteome</keyword>
<protein>
    <submittedName>
        <fullName evidence="1">Uncharacterized protein</fullName>
    </submittedName>
</protein>
<reference evidence="2" key="1">
    <citation type="submission" date="2022-10" db="EMBL/GenBank/DDBJ databases">
        <title>Genome assembly of Pristionchus species.</title>
        <authorList>
            <person name="Yoshida K."/>
            <person name="Sommer R.J."/>
        </authorList>
    </citation>
    <scope>NUCLEOTIDE SEQUENCE [LARGE SCALE GENOMIC DNA]</scope>
    <source>
        <strain evidence="2">RS5460</strain>
    </source>
</reference>
<evidence type="ECO:0000313" key="1">
    <source>
        <dbReference type="EMBL" id="GMR61595.1"/>
    </source>
</evidence>
<name>A0AAN5DF73_9BILA</name>
<organism evidence="1 2">
    <name type="scientific">Pristionchus mayeri</name>
    <dbReference type="NCBI Taxonomy" id="1317129"/>
    <lineage>
        <taxon>Eukaryota</taxon>
        <taxon>Metazoa</taxon>
        <taxon>Ecdysozoa</taxon>
        <taxon>Nematoda</taxon>
        <taxon>Chromadorea</taxon>
        <taxon>Rhabditida</taxon>
        <taxon>Rhabditina</taxon>
        <taxon>Diplogasteromorpha</taxon>
        <taxon>Diplogasteroidea</taxon>
        <taxon>Neodiplogasteridae</taxon>
        <taxon>Pristionchus</taxon>
    </lineage>
</organism>
<sequence>LFSVKLLIELSVHVVSMTVNQFSEYLFGAIDGEWGPIMLEMFSNKLDYLRINIMGKEPHISKYSADLLRECYVALTPPTSQSAMERRLRRRDEHRIVSPTEGCHKWSR</sequence>
<dbReference type="Proteomes" id="UP001328107">
    <property type="component" value="Unassembled WGS sequence"/>
</dbReference>
<feature type="non-terminal residue" evidence="1">
    <location>
        <position position="108"/>
    </location>
</feature>
<evidence type="ECO:0000313" key="2">
    <source>
        <dbReference type="Proteomes" id="UP001328107"/>
    </source>
</evidence>
<dbReference type="EMBL" id="BTRK01000006">
    <property type="protein sequence ID" value="GMR61595.1"/>
    <property type="molecule type" value="Genomic_DNA"/>
</dbReference>
<proteinExistence type="predicted"/>
<comment type="caution">
    <text evidence="1">The sequence shown here is derived from an EMBL/GenBank/DDBJ whole genome shotgun (WGS) entry which is preliminary data.</text>
</comment>
<feature type="non-terminal residue" evidence="1">
    <location>
        <position position="1"/>
    </location>
</feature>
<gene>
    <name evidence="1" type="ORF">PMAYCL1PPCAC_31790</name>
</gene>
<dbReference type="AlphaFoldDB" id="A0AAN5DF73"/>
<accession>A0AAN5DF73</accession>